<evidence type="ECO:0000256" key="8">
    <source>
        <dbReference type="ARBA" id="ARBA00023239"/>
    </source>
</evidence>
<keyword evidence="1 9" id="KW-0004">4Fe-4S</keyword>
<dbReference type="PANTHER" id="PTHR42836:SF1">
    <property type="entry name" value="7-CARBOXY-7-DEAZAGUANINE SYNTHASE"/>
    <property type="match status" value="1"/>
</dbReference>
<protein>
    <recommendedName>
        <fullName evidence="9">7-carboxy-7-deazaguanine synthase</fullName>
        <shortName evidence="9">CDG synthase</shortName>
        <ecNumber evidence="9">4.3.99.3</ecNumber>
    </recommendedName>
    <alternativeName>
        <fullName evidence="9">Queuosine biosynthesis protein QueE</fullName>
    </alternativeName>
</protein>
<feature type="binding site" evidence="9">
    <location>
        <position position="35"/>
    </location>
    <ligand>
        <name>[4Fe-4S] cluster</name>
        <dbReference type="ChEBI" id="CHEBI:49883"/>
        <note>4Fe-4S-S-AdoMet</note>
    </ligand>
</feature>
<evidence type="ECO:0000256" key="2">
    <source>
        <dbReference type="ARBA" id="ARBA00022691"/>
    </source>
</evidence>
<sequence length="236" mass="26098">MPSVNVYRVKEMFYSLQGEGAQSGRASLFCRFSKCNLWTGREQDRADAVCNFCDTDFVGTDGQNGGTFDTPQALANAIKVLWDAGIEAAGGTTTTADSNKTKPYVIFTGGEPLLQLNEVLVDEMHLLGFEVGVETNGTRPAPKGIDWLCVSPKADAEVVLMQCNEIKLVFPQPLAKPERFEHIKAQHYFLSPMADPLIIAGRDEKKATNMRLATDYCLAHPQWRLTLQMHKILGID</sequence>
<feature type="binding site" evidence="9">
    <location>
        <begin position="52"/>
        <end position="54"/>
    </location>
    <ligand>
        <name>S-adenosyl-L-methionine</name>
        <dbReference type="ChEBI" id="CHEBI:59789"/>
    </ligand>
</feature>
<keyword evidence="3 9" id="KW-0479">Metal-binding</keyword>
<evidence type="ECO:0000256" key="9">
    <source>
        <dbReference type="HAMAP-Rule" id="MF_00917"/>
    </source>
</evidence>
<dbReference type="HAMAP" id="MF_00917">
    <property type="entry name" value="QueE"/>
    <property type="match status" value="1"/>
</dbReference>
<reference evidence="10" key="1">
    <citation type="submission" date="2022-06" db="EMBL/GenBank/DDBJ databases">
        <title>Alkalimarinus sp. nov., isolated from gut of a Alitta virens.</title>
        <authorList>
            <person name="Yang A.I."/>
            <person name="Shin N.-R."/>
        </authorList>
    </citation>
    <scope>NUCLEOTIDE SEQUENCE</scope>
    <source>
        <strain evidence="10">A2M4</strain>
    </source>
</reference>
<feature type="binding site" evidence="9">
    <location>
        <begin position="151"/>
        <end position="153"/>
    </location>
    <ligand>
        <name>S-adenosyl-L-methionine</name>
        <dbReference type="ChEBI" id="CHEBI:59789"/>
    </ligand>
</feature>
<dbReference type="NCBIfam" id="TIGR04508">
    <property type="entry name" value="queE_Cx14CxxC"/>
    <property type="match status" value="1"/>
</dbReference>
<comment type="similarity">
    <text evidence="9">Belongs to the radical SAM superfamily. 7-carboxy-7-deazaguanine synthase family.</text>
</comment>
<keyword evidence="11" id="KW-1185">Reference proteome</keyword>
<organism evidence="10 11">
    <name type="scientific">Alkalimarinus alittae</name>
    <dbReference type="NCBI Taxonomy" id="2961619"/>
    <lineage>
        <taxon>Bacteria</taxon>
        <taxon>Pseudomonadati</taxon>
        <taxon>Pseudomonadota</taxon>
        <taxon>Gammaproteobacteria</taxon>
        <taxon>Alteromonadales</taxon>
        <taxon>Alteromonadaceae</taxon>
        <taxon>Alkalimarinus</taxon>
    </lineage>
</organism>
<evidence type="ECO:0000313" key="10">
    <source>
        <dbReference type="EMBL" id="UZE96094.1"/>
    </source>
</evidence>
<gene>
    <name evidence="9 10" type="primary">queE</name>
    <name evidence="10" type="ORF">NKI27_18925</name>
</gene>
<dbReference type="SFLD" id="SFLDS00029">
    <property type="entry name" value="Radical_SAM"/>
    <property type="match status" value="1"/>
</dbReference>
<feature type="binding site" evidence="9">
    <location>
        <position position="53"/>
    </location>
    <ligand>
        <name>[4Fe-4S] cluster</name>
        <dbReference type="ChEBI" id="CHEBI:49883"/>
        <note>4Fe-4S-S-AdoMet</note>
    </ligand>
</feature>
<dbReference type="InterPro" id="IPR007197">
    <property type="entry name" value="rSAM"/>
</dbReference>
<comment type="pathway">
    <text evidence="9">Purine metabolism; 7-cyano-7-deazaguanine biosynthesis.</text>
</comment>
<dbReference type="EMBL" id="CP100390">
    <property type="protein sequence ID" value="UZE96094.1"/>
    <property type="molecule type" value="Genomic_DNA"/>
</dbReference>
<feature type="binding site" evidence="9">
    <location>
        <begin position="16"/>
        <end position="18"/>
    </location>
    <ligand>
        <name>substrate</name>
    </ligand>
</feature>
<dbReference type="EC" id="4.3.99.3" evidence="9"/>
<comment type="subunit">
    <text evidence="9">Homodimer.</text>
</comment>
<feature type="binding site" evidence="9">
    <location>
        <position position="31"/>
    </location>
    <ligand>
        <name>substrate</name>
    </ligand>
</feature>
<feature type="binding site" evidence="9">
    <location>
        <position position="50"/>
    </location>
    <ligand>
        <name>[4Fe-4S] cluster</name>
        <dbReference type="ChEBI" id="CHEBI:49883"/>
        <note>4Fe-4S-S-AdoMet</note>
    </ligand>
</feature>
<keyword evidence="4 9" id="KW-0671">Queuosine biosynthesis</keyword>
<evidence type="ECO:0000256" key="5">
    <source>
        <dbReference type="ARBA" id="ARBA00022842"/>
    </source>
</evidence>
<accession>A0ABY6N266</accession>
<keyword evidence="2 9" id="KW-0949">S-adenosyl-L-methionine</keyword>
<dbReference type="Proteomes" id="UP001163739">
    <property type="component" value="Chromosome"/>
</dbReference>
<feature type="binding site" evidence="9">
    <location>
        <position position="110"/>
    </location>
    <ligand>
        <name>S-adenosyl-L-methionine</name>
        <dbReference type="ChEBI" id="CHEBI:59789"/>
    </ligand>
</feature>
<keyword evidence="5 9" id="KW-0460">Magnesium</keyword>
<evidence type="ECO:0000256" key="4">
    <source>
        <dbReference type="ARBA" id="ARBA00022785"/>
    </source>
</evidence>
<keyword evidence="6 9" id="KW-0408">Iron</keyword>
<evidence type="ECO:0000256" key="6">
    <source>
        <dbReference type="ARBA" id="ARBA00023004"/>
    </source>
</evidence>
<evidence type="ECO:0000256" key="3">
    <source>
        <dbReference type="ARBA" id="ARBA00022723"/>
    </source>
</evidence>
<dbReference type="InterPro" id="IPR013785">
    <property type="entry name" value="Aldolase_TIM"/>
</dbReference>
<dbReference type="GO" id="GO:0016829">
    <property type="term" value="F:lyase activity"/>
    <property type="evidence" value="ECO:0007669"/>
    <property type="project" value="UniProtKB-KW"/>
</dbReference>
<evidence type="ECO:0000313" key="11">
    <source>
        <dbReference type="Proteomes" id="UP001163739"/>
    </source>
</evidence>
<keyword evidence="7 9" id="KW-0411">Iron-sulfur</keyword>
<comment type="catalytic activity">
    <reaction evidence="9">
        <text>6-carboxy-5,6,7,8-tetrahydropterin + H(+) = 7-carboxy-7-carbaguanine + NH4(+)</text>
        <dbReference type="Rhea" id="RHEA:27974"/>
        <dbReference type="ChEBI" id="CHEBI:15378"/>
        <dbReference type="ChEBI" id="CHEBI:28938"/>
        <dbReference type="ChEBI" id="CHEBI:61032"/>
        <dbReference type="ChEBI" id="CHEBI:61036"/>
        <dbReference type="EC" id="4.3.99.3"/>
    </reaction>
</comment>
<comment type="cofactor">
    <cofactor evidence="9">
        <name>S-adenosyl-L-methionine</name>
        <dbReference type="ChEBI" id="CHEBI:59789"/>
    </cofactor>
    <text evidence="9">Binds 1 S-adenosyl-L-methionine per subunit.</text>
</comment>
<keyword evidence="8 9" id="KW-0456">Lyase</keyword>
<comment type="cofactor">
    <cofactor evidence="9">
        <name>[4Fe-4S] cluster</name>
        <dbReference type="ChEBI" id="CHEBI:49883"/>
    </cofactor>
    <text evidence="9">Binds 1 [4Fe-4S] cluster. The cluster is coordinated with 3 cysteines and an exchangeable S-adenosyl-L-methionine.</text>
</comment>
<dbReference type="InterPro" id="IPR030977">
    <property type="entry name" value="QueE_Cx14CxxC"/>
</dbReference>
<evidence type="ECO:0000256" key="1">
    <source>
        <dbReference type="ARBA" id="ARBA00022485"/>
    </source>
</evidence>
<feature type="binding site" evidence="9">
    <location>
        <position position="55"/>
    </location>
    <ligand>
        <name>Mg(2+)</name>
        <dbReference type="ChEBI" id="CHEBI:18420"/>
    </ligand>
</feature>
<feature type="binding site" evidence="9">
    <location>
        <position position="108"/>
    </location>
    <ligand>
        <name>substrate</name>
    </ligand>
</feature>
<dbReference type="RefSeq" id="WP_265047580.1">
    <property type="nucleotide sequence ID" value="NZ_CP100390.1"/>
</dbReference>
<proteinExistence type="inferred from homology"/>
<dbReference type="SFLD" id="SFLDF00376">
    <property type="entry name" value="7-carboxy-7-deazaguanine_synth"/>
    <property type="match status" value="1"/>
</dbReference>
<comment type="cofactor">
    <cofactor evidence="9">
        <name>Mg(2+)</name>
        <dbReference type="ChEBI" id="CHEBI:18420"/>
    </cofactor>
</comment>
<comment type="function">
    <text evidence="9">Catalyzes the complex heterocyclic radical-mediated conversion of 6-carboxy-5,6,7,8-tetrahydropterin (CPH4) to 7-carboxy-7-deazaguanine (CDG), a step common to the biosynthetic pathways of all 7-deazapurine-containing compounds.</text>
</comment>
<dbReference type="Gene3D" id="3.20.20.70">
    <property type="entry name" value="Aldolase class I"/>
    <property type="match status" value="1"/>
</dbReference>
<comment type="caution">
    <text evidence="9">Lacks conserved residue(s) required for the propagation of feature annotation.</text>
</comment>
<evidence type="ECO:0000256" key="7">
    <source>
        <dbReference type="ARBA" id="ARBA00023014"/>
    </source>
</evidence>
<dbReference type="InterPro" id="IPR024924">
    <property type="entry name" value="7-CO-7-deazaguanine_synth-like"/>
</dbReference>
<name>A0ABY6N266_9ALTE</name>
<dbReference type="PANTHER" id="PTHR42836">
    <property type="entry name" value="7-CARBOXY-7-DEAZAGUANINE SYNTHASE"/>
    <property type="match status" value="1"/>
</dbReference>